<feature type="modified residue" description="4-aspartylphosphate" evidence="1">
    <location>
        <position position="63"/>
    </location>
</feature>
<dbReference type="Pfam" id="PF00072">
    <property type="entry name" value="Response_reg"/>
    <property type="match status" value="1"/>
</dbReference>
<keyword evidence="4" id="KW-1185">Reference proteome</keyword>
<gene>
    <name evidence="3" type="ORF">K0O23_16410</name>
</gene>
<name>A0ABS7CY98_9BACT</name>
<dbReference type="InterPro" id="IPR052893">
    <property type="entry name" value="TCS_response_regulator"/>
</dbReference>
<dbReference type="InterPro" id="IPR001789">
    <property type="entry name" value="Sig_transdc_resp-reg_receiver"/>
</dbReference>
<accession>A0ABS7CY98</accession>
<dbReference type="InterPro" id="IPR011006">
    <property type="entry name" value="CheY-like_superfamily"/>
</dbReference>
<proteinExistence type="predicted"/>
<evidence type="ECO:0000313" key="3">
    <source>
        <dbReference type="EMBL" id="MBW7468661.1"/>
    </source>
</evidence>
<dbReference type="PANTHER" id="PTHR44520">
    <property type="entry name" value="RESPONSE REGULATOR RCP1-RELATED"/>
    <property type="match status" value="1"/>
</dbReference>
<evidence type="ECO:0000313" key="4">
    <source>
        <dbReference type="Proteomes" id="UP000813018"/>
    </source>
</evidence>
<protein>
    <submittedName>
        <fullName evidence="3">Response regulator</fullName>
    </submittedName>
</protein>
<keyword evidence="1" id="KW-0597">Phosphoprotein</keyword>
<dbReference type="Proteomes" id="UP000813018">
    <property type="component" value="Unassembled WGS sequence"/>
</dbReference>
<dbReference type="SMART" id="SM00448">
    <property type="entry name" value="REC"/>
    <property type="match status" value="1"/>
</dbReference>
<dbReference type="RefSeq" id="WP_219878533.1">
    <property type="nucleotide sequence ID" value="NZ_JAHYXK010000017.1"/>
</dbReference>
<evidence type="ECO:0000256" key="1">
    <source>
        <dbReference type="PROSITE-ProRule" id="PRU00169"/>
    </source>
</evidence>
<dbReference type="EMBL" id="JAHYXK010000017">
    <property type="protein sequence ID" value="MBW7468661.1"/>
    <property type="molecule type" value="Genomic_DNA"/>
</dbReference>
<sequence>MYNKVLIIDDDEISIFLTKTILEVAHFARVFVGFQSAHDALTELVSALRNDCTQQLPDIIFLDLNMPFMSGWELLDSLLPYENVLRNKCLIYILTSSVDASEIEKAAKYKLVTGFLQKPLDEHAIASISKKV</sequence>
<dbReference type="PANTHER" id="PTHR44520:SF2">
    <property type="entry name" value="RESPONSE REGULATOR RCP1"/>
    <property type="match status" value="1"/>
</dbReference>
<dbReference type="SUPFAM" id="SSF52172">
    <property type="entry name" value="CheY-like"/>
    <property type="match status" value="1"/>
</dbReference>
<evidence type="ECO:0000259" key="2">
    <source>
        <dbReference type="PROSITE" id="PS50110"/>
    </source>
</evidence>
<feature type="domain" description="Response regulatory" evidence="2">
    <location>
        <begin position="4"/>
        <end position="132"/>
    </location>
</feature>
<comment type="caution">
    <text evidence="3">The sequence shown here is derived from an EMBL/GenBank/DDBJ whole genome shotgun (WGS) entry which is preliminary data.</text>
</comment>
<reference evidence="3 4" key="1">
    <citation type="journal article" date="2016" name="Int. J. Syst. Evol. Microbiol.">
        <title>Pontibacter aydingkolensis sp. nov., isolated from soil of a salt lake.</title>
        <authorList>
            <person name="Osman G."/>
            <person name="Zhang T."/>
            <person name="Lou K."/>
            <person name="Gao Y."/>
            <person name="Chang W."/>
            <person name="Lin Q."/>
            <person name="Yang H.M."/>
            <person name="Huo X.D."/>
            <person name="Wang N."/>
        </authorList>
    </citation>
    <scope>NUCLEOTIDE SEQUENCE [LARGE SCALE GENOMIC DNA]</scope>
    <source>
        <strain evidence="3 4">KACC 19255</strain>
    </source>
</reference>
<organism evidence="3 4">
    <name type="scientific">Pontibacter aydingkolensis</name>
    <dbReference type="NCBI Taxonomy" id="1911536"/>
    <lineage>
        <taxon>Bacteria</taxon>
        <taxon>Pseudomonadati</taxon>
        <taxon>Bacteroidota</taxon>
        <taxon>Cytophagia</taxon>
        <taxon>Cytophagales</taxon>
        <taxon>Hymenobacteraceae</taxon>
        <taxon>Pontibacter</taxon>
    </lineage>
</organism>
<dbReference type="PROSITE" id="PS50110">
    <property type="entry name" value="RESPONSE_REGULATORY"/>
    <property type="match status" value="1"/>
</dbReference>
<dbReference type="Gene3D" id="3.40.50.2300">
    <property type="match status" value="1"/>
</dbReference>